<evidence type="ECO:0000313" key="6">
    <source>
        <dbReference type="EMBL" id="MBI5250654.1"/>
    </source>
</evidence>
<evidence type="ECO:0000313" key="7">
    <source>
        <dbReference type="Proteomes" id="UP000807825"/>
    </source>
</evidence>
<dbReference type="Proteomes" id="UP000807825">
    <property type="component" value="Unassembled WGS sequence"/>
</dbReference>
<dbReference type="AlphaFoldDB" id="A0A9D6V348"/>
<evidence type="ECO:0000259" key="4">
    <source>
        <dbReference type="PROSITE" id="PS51149"/>
    </source>
</evidence>
<dbReference type="EMBL" id="JACRDE010000372">
    <property type="protein sequence ID" value="MBI5250654.1"/>
    <property type="molecule type" value="Genomic_DNA"/>
</dbReference>
<dbReference type="GO" id="GO:0005829">
    <property type="term" value="C:cytosol"/>
    <property type="evidence" value="ECO:0007669"/>
    <property type="project" value="TreeGrafter"/>
</dbReference>
<sequence length="857" mass="96052">MQPYFNARTELPANSHLMKLKEAYFRAVPEVCVERSRLVTQFHRDLGLFDQNCISSLDKARVYRSILADRKPVVWHTLAYERMGKDTTALHPFPIDDWSPFAGSTTSKFKGVLIHPELMGLILWTELLSMTSRRKNPFQITPEDIDELNLEIFPRWMKHNVLEIARERSYAANPGFYRKSSRELKLMQQIVFFLNSKVLCISHTIPDFSKAVNLGLREMIGEAQGKADSSADKSKKDFYSAVCEVLEGIIQYARNLAEEADRLAVSERVPEKKDLLREIAERYRRVPEHPAQGFKDALTTIWIVWTALHLENANVGLSLGRLDQVLYPFYRKDVDSNQLQAKDALELICYLWLKIGDHVPIMTETAEQLFGGTGSNQAITIGGIDKNGNDSVNEVTYLILRATEIMKLRDPNLNARYHPEKNSLEYLRRICEANINTRATPAIHNDPAVIEALKAKGDTEEQANDYGVVGCVEPVSAGRAYAHCAAALINLPSVLDLTLYNGRHRHTGNELISIETGKVEDFSKFGQFLDAFAAQTRWMIDRATTLNELLGRVHQDFYPTPILSSFFEGPMSKGKDLIHGGAEINSSGASIIGLADTADSLSAIKELCFPAADSTKTPISKMILAIEDNFQNYETLRQQIMKTPKYGKDTPGADTQVNWLMKLMDDAFRAKVNYRGGRYRVGYWTMTIHAGMSKVTGAMPNGRRHGDNFASGITPVSGVTPYLTSALNSVAQLPGKCASSGMALNIKLTPEADGERMLDNLVSLVKGYFEKANSGNRGGLEIQFNIVDRELLEDAVKHPDKYWDLLVRVSGYTAYFKDLNAQMQKEIIERSEYLLSPGQAHRFKPFVLSSGKGVSNP</sequence>
<name>A0A9D6V348_9BACT</name>
<reference evidence="6" key="1">
    <citation type="submission" date="2020-07" db="EMBL/GenBank/DDBJ databases">
        <title>Huge and variable diversity of episymbiotic CPR bacteria and DPANN archaea in groundwater ecosystems.</title>
        <authorList>
            <person name="He C.Y."/>
            <person name="Keren R."/>
            <person name="Whittaker M."/>
            <person name="Farag I.F."/>
            <person name="Doudna J."/>
            <person name="Cate J.H.D."/>
            <person name="Banfield J.F."/>
        </authorList>
    </citation>
    <scope>NUCLEOTIDE SEQUENCE</scope>
    <source>
        <strain evidence="6">NC_groundwater_1664_Pr3_B-0.1um_52_9</strain>
    </source>
</reference>
<comment type="caution">
    <text evidence="6">The sequence shown here is derived from an EMBL/GenBank/DDBJ whole genome shotgun (WGS) entry which is preliminary data.</text>
</comment>
<dbReference type="Pfam" id="PF02901">
    <property type="entry name" value="PFL-like"/>
    <property type="match status" value="1"/>
</dbReference>
<dbReference type="InterPro" id="IPR001150">
    <property type="entry name" value="Gly_radical"/>
</dbReference>
<evidence type="ECO:0000259" key="5">
    <source>
        <dbReference type="PROSITE" id="PS51554"/>
    </source>
</evidence>
<dbReference type="PROSITE" id="PS51554">
    <property type="entry name" value="PFL"/>
    <property type="match status" value="1"/>
</dbReference>
<evidence type="ECO:0008006" key="8">
    <source>
        <dbReference type="Google" id="ProtNLM"/>
    </source>
</evidence>
<keyword evidence="2" id="KW-0456">Lyase</keyword>
<dbReference type="Pfam" id="PF01228">
    <property type="entry name" value="Gly_radical"/>
    <property type="match status" value="1"/>
</dbReference>
<gene>
    <name evidence="6" type="ORF">HY912_14280</name>
</gene>
<dbReference type="Gene3D" id="3.20.70.20">
    <property type="match status" value="1"/>
</dbReference>
<dbReference type="InterPro" id="IPR004184">
    <property type="entry name" value="PFL_dom"/>
</dbReference>
<dbReference type="GO" id="GO:0016829">
    <property type="term" value="F:lyase activity"/>
    <property type="evidence" value="ECO:0007669"/>
    <property type="project" value="UniProtKB-KW"/>
</dbReference>
<evidence type="ECO:0000256" key="2">
    <source>
        <dbReference type="ARBA" id="ARBA00023239"/>
    </source>
</evidence>
<feature type="modified residue" description="Glycine radical" evidence="3">
    <location>
        <position position="811"/>
    </location>
</feature>
<protein>
    <recommendedName>
        <fullName evidence="8">Pyruvate-formate lyase</fullName>
    </recommendedName>
</protein>
<feature type="domain" description="PFL" evidence="5">
    <location>
        <begin position="15"/>
        <end position="704"/>
    </location>
</feature>
<keyword evidence="1 3" id="KW-0556">Organic radical</keyword>
<dbReference type="PANTHER" id="PTHR43641:SF2">
    <property type="entry name" value="DEHYDRATASE YBIW-RELATED"/>
    <property type="match status" value="1"/>
</dbReference>
<accession>A0A9D6V348</accession>
<proteinExistence type="predicted"/>
<dbReference type="PANTHER" id="PTHR43641">
    <property type="entry name" value="FORMATE ACETYLTRANSFERASE 3-RELATED"/>
    <property type="match status" value="1"/>
</dbReference>
<organism evidence="6 7">
    <name type="scientific">Desulfomonile tiedjei</name>
    <dbReference type="NCBI Taxonomy" id="2358"/>
    <lineage>
        <taxon>Bacteria</taxon>
        <taxon>Pseudomonadati</taxon>
        <taxon>Thermodesulfobacteriota</taxon>
        <taxon>Desulfomonilia</taxon>
        <taxon>Desulfomonilales</taxon>
        <taxon>Desulfomonilaceae</taxon>
        <taxon>Desulfomonile</taxon>
    </lineage>
</organism>
<feature type="domain" description="Glycine radical" evidence="4">
    <location>
        <begin position="711"/>
        <end position="836"/>
    </location>
</feature>
<dbReference type="PROSITE" id="PS51149">
    <property type="entry name" value="GLY_RADICAL_2"/>
    <property type="match status" value="1"/>
</dbReference>
<evidence type="ECO:0000256" key="3">
    <source>
        <dbReference type="PROSITE-ProRule" id="PRU00493"/>
    </source>
</evidence>
<dbReference type="SUPFAM" id="SSF51998">
    <property type="entry name" value="PFL-like glycyl radical enzymes"/>
    <property type="match status" value="1"/>
</dbReference>
<evidence type="ECO:0000256" key="1">
    <source>
        <dbReference type="ARBA" id="ARBA00022818"/>
    </source>
</evidence>
<dbReference type="InterPro" id="IPR051215">
    <property type="entry name" value="GRE"/>
</dbReference>